<keyword evidence="4" id="KW-0285">Flavoprotein</keyword>
<evidence type="ECO:0000259" key="8">
    <source>
        <dbReference type="Pfam" id="PF01494"/>
    </source>
</evidence>
<dbReference type="InterPro" id="IPR010971">
    <property type="entry name" value="UbiH/COQ6"/>
</dbReference>
<dbReference type="InterPro" id="IPR051205">
    <property type="entry name" value="UbiH/COQ6_monooxygenase"/>
</dbReference>
<evidence type="ECO:0000313" key="9">
    <source>
        <dbReference type="EMBL" id="SIT46404.1"/>
    </source>
</evidence>
<dbReference type="InterPro" id="IPR002938">
    <property type="entry name" value="FAD-bd"/>
</dbReference>
<evidence type="ECO:0000256" key="6">
    <source>
        <dbReference type="ARBA" id="ARBA00023002"/>
    </source>
</evidence>
<proteinExistence type="inferred from homology"/>
<dbReference type="GO" id="GO:0071949">
    <property type="term" value="F:FAD binding"/>
    <property type="evidence" value="ECO:0007669"/>
    <property type="project" value="InterPro"/>
</dbReference>
<dbReference type="PANTHER" id="PTHR43876">
    <property type="entry name" value="UBIQUINONE BIOSYNTHESIS MONOOXYGENASE COQ6, MITOCHONDRIAL"/>
    <property type="match status" value="1"/>
</dbReference>
<keyword evidence="7" id="KW-0503">Monooxygenase</keyword>
<dbReference type="SUPFAM" id="SSF51905">
    <property type="entry name" value="FAD/NAD(P)-binding domain"/>
    <property type="match status" value="1"/>
</dbReference>
<dbReference type="GO" id="GO:0006744">
    <property type="term" value="P:ubiquinone biosynthetic process"/>
    <property type="evidence" value="ECO:0007669"/>
    <property type="project" value="UniProtKB-UniPathway"/>
</dbReference>
<protein>
    <recommendedName>
        <fullName evidence="8">FAD-binding domain-containing protein</fullName>
    </recommendedName>
</protein>
<comment type="similarity">
    <text evidence="3">Belongs to the UbiH/COQ6 family.</text>
</comment>
<keyword evidence="5" id="KW-0274">FAD</keyword>
<dbReference type="EMBL" id="CYGY02000050">
    <property type="protein sequence ID" value="SIT46404.1"/>
    <property type="molecule type" value="Genomic_DNA"/>
</dbReference>
<feature type="domain" description="FAD-binding" evidence="8">
    <location>
        <begin position="4"/>
        <end position="343"/>
    </location>
</feature>
<dbReference type="Proteomes" id="UP000195569">
    <property type="component" value="Unassembled WGS sequence"/>
</dbReference>
<keyword evidence="10" id="KW-1185">Reference proteome</keyword>
<evidence type="ECO:0000313" key="10">
    <source>
        <dbReference type="Proteomes" id="UP000195569"/>
    </source>
</evidence>
<dbReference type="Gene3D" id="3.50.50.60">
    <property type="entry name" value="FAD/NAD(P)-binding domain"/>
    <property type="match status" value="2"/>
</dbReference>
<gene>
    <name evidence="9" type="ORF">BN2476_500208</name>
</gene>
<evidence type="ECO:0000256" key="1">
    <source>
        <dbReference type="ARBA" id="ARBA00001974"/>
    </source>
</evidence>
<evidence type="ECO:0000256" key="4">
    <source>
        <dbReference type="ARBA" id="ARBA00022630"/>
    </source>
</evidence>
<dbReference type="PRINTS" id="PR00420">
    <property type="entry name" value="RNGMNOXGNASE"/>
</dbReference>
<evidence type="ECO:0000256" key="5">
    <source>
        <dbReference type="ARBA" id="ARBA00022827"/>
    </source>
</evidence>
<organism evidence="9 10">
    <name type="scientific">Paraburkholderia piptadeniae</name>
    <dbReference type="NCBI Taxonomy" id="1701573"/>
    <lineage>
        <taxon>Bacteria</taxon>
        <taxon>Pseudomonadati</taxon>
        <taxon>Pseudomonadota</taxon>
        <taxon>Betaproteobacteria</taxon>
        <taxon>Burkholderiales</taxon>
        <taxon>Burkholderiaceae</taxon>
        <taxon>Paraburkholderia</taxon>
    </lineage>
</organism>
<dbReference type="GO" id="GO:0016705">
    <property type="term" value="F:oxidoreductase activity, acting on paired donors, with incorporation or reduction of molecular oxygen"/>
    <property type="evidence" value="ECO:0007669"/>
    <property type="project" value="InterPro"/>
</dbReference>
<dbReference type="NCBIfam" id="NF006593">
    <property type="entry name" value="PRK09126.1"/>
    <property type="match status" value="1"/>
</dbReference>
<evidence type="ECO:0000256" key="3">
    <source>
        <dbReference type="ARBA" id="ARBA00005349"/>
    </source>
</evidence>
<dbReference type="UniPathway" id="UPA00232"/>
<comment type="cofactor">
    <cofactor evidence="1">
        <name>FAD</name>
        <dbReference type="ChEBI" id="CHEBI:57692"/>
    </cofactor>
</comment>
<dbReference type="NCBIfam" id="TIGR01988">
    <property type="entry name" value="Ubi-OHases"/>
    <property type="match status" value="1"/>
</dbReference>
<dbReference type="PANTHER" id="PTHR43876:SF25">
    <property type="entry name" value="MONOOXYGENASE NMA2164"/>
    <property type="match status" value="1"/>
</dbReference>
<dbReference type="GO" id="GO:0004497">
    <property type="term" value="F:monooxygenase activity"/>
    <property type="evidence" value="ECO:0007669"/>
    <property type="project" value="UniProtKB-KW"/>
</dbReference>
<dbReference type="Pfam" id="PF01494">
    <property type="entry name" value="FAD_binding_3"/>
    <property type="match status" value="1"/>
</dbReference>
<reference evidence="9" key="1">
    <citation type="submission" date="2016-12" db="EMBL/GenBank/DDBJ databases">
        <authorList>
            <person name="Moulin L."/>
        </authorList>
    </citation>
    <scope>NUCLEOTIDE SEQUENCE [LARGE SCALE GENOMIC DNA]</scope>
    <source>
        <strain evidence="9">STM 7183</strain>
    </source>
</reference>
<dbReference type="RefSeq" id="WP_087737051.1">
    <property type="nucleotide sequence ID" value="NZ_CYGY02000050.1"/>
</dbReference>
<comment type="pathway">
    <text evidence="2">Cofactor biosynthesis; ubiquinone biosynthesis.</text>
</comment>
<dbReference type="InterPro" id="IPR036188">
    <property type="entry name" value="FAD/NAD-bd_sf"/>
</dbReference>
<evidence type="ECO:0000256" key="7">
    <source>
        <dbReference type="ARBA" id="ARBA00023033"/>
    </source>
</evidence>
<accession>A0A1N7SGE2</accession>
<dbReference type="AlphaFoldDB" id="A0A1N7SGE2"/>
<dbReference type="OrthoDB" id="9769565at2"/>
<keyword evidence="6" id="KW-0560">Oxidoreductase</keyword>
<evidence type="ECO:0000256" key="2">
    <source>
        <dbReference type="ARBA" id="ARBA00004749"/>
    </source>
</evidence>
<name>A0A1N7SGE2_9BURK</name>
<sequence length="398" mass="43228">MANDIVIVGAGPVGLCLARALSGLGLRITLIEQQPLNEISDPKFDGREIALTQKSVRFMQQLGLWDLIDPDARSPLRRAKVFNGASLSALEIGHELAGHTELGWLVSNYLIRKAAYDAVHRSIVENHDVTLLAAEKVSSVKSDDVSASVTLESGKTLSARLIIAADSRFSATRKMMGIPADMRDFGKSMLVCRMTHEQPHQYTAWEWFGYGQTLALLPMNPDRSTNAHQSSVVLTLPACEATGLASLDPGEFSANLEQRFARRLGVMKLASTRHLYPLVSVYPERFVGKRFAAVGDAAVGMHPVTAHGFNFGLASVETLCKGIVAAHRNGVDVGAESVLSRYGDSHRRATRPLYLATRLVTDIYTNSSVPAKLARNIMLRAASFSMPFRKAIAASLTG</sequence>
<comment type="caution">
    <text evidence="9">The sequence shown here is derived from an EMBL/GenBank/DDBJ whole genome shotgun (WGS) entry which is preliminary data.</text>
</comment>